<feature type="transmembrane region" description="Helical" evidence="6">
    <location>
        <begin position="25"/>
        <end position="47"/>
    </location>
</feature>
<dbReference type="Proteomes" id="UP000010824">
    <property type="component" value="Chromosome"/>
</dbReference>
<evidence type="ECO:0000256" key="6">
    <source>
        <dbReference type="SAM" id="Phobius"/>
    </source>
</evidence>
<dbReference type="KEGG" id="mfo:Metfor_1712"/>
<name>L0HI47_METFS</name>
<dbReference type="InterPro" id="IPR032818">
    <property type="entry name" value="DedA-like"/>
</dbReference>
<dbReference type="eggNOG" id="arCOG03117">
    <property type="taxonomic scope" value="Archaea"/>
</dbReference>
<comment type="subcellular location">
    <subcellularLocation>
        <location evidence="1">Cell membrane</location>
        <topology evidence="1">Multi-pass membrane protein</topology>
    </subcellularLocation>
</comment>
<dbReference type="HOGENOM" id="CLU_044208_6_1_2"/>
<dbReference type="RefSeq" id="WP_015285702.1">
    <property type="nucleotide sequence ID" value="NC_019943.1"/>
</dbReference>
<dbReference type="PANTHER" id="PTHR30353">
    <property type="entry name" value="INNER MEMBRANE PROTEIN DEDA-RELATED"/>
    <property type="match status" value="1"/>
</dbReference>
<dbReference type="STRING" id="593750.Metfor_1712"/>
<proteinExistence type="predicted"/>
<feature type="transmembrane region" description="Helical" evidence="6">
    <location>
        <begin position="54"/>
        <end position="80"/>
    </location>
</feature>
<dbReference type="Pfam" id="PF09335">
    <property type="entry name" value="VTT_dom"/>
    <property type="match status" value="1"/>
</dbReference>
<reference evidence="9" key="1">
    <citation type="submission" date="2011-12" db="EMBL/GenBank/DDBJ databases">
        <title>Complete sequence of Methanoregula formicicum SMSP.</title>
        <authorList>
            <person name="Lucas S."/>
            <person name="Han J."/>
            <person name="Lapidus A."/>
            <person name="Cheng J.-F."/>
            <person name="Goodwin L."/>
            <person name="Pitluck S."/>
            <person name="Peters L."/>
            <person name="Ovchinnikova G."/>
            <person name="Teshima H."/>
            <person name="Detter J.C."/>
            <person name="Han C."/>
            <person name="Tapia R."/>
            <person name="Land M."/>
            <person name="Hauser L."/>
            <person name="Kyrpides N."/>
            <person name="Ivanova N."/>
            <person name="Pagani I."/>
            <person name="Imachi H."/>
            <person name="Tamaki H."/>
            <person name="Sekiguchi Y."/>
            <person name="Kamagata Y."/>
            <person name="Cadillo-Quiroz H."/>
            <person name="Zinder S."/>
            <person name="Liu W.-T."/>
            <person name="Woyke T."/>
        </authorList>
    </citation>
    <scope>NUCLEOTIDE SEQUENCE [LARGE SCALE GENOMIC DNA]</scope>
    <source>
        <strain evidence="9">DSM 22288 / NBRC 105244 / SMSP</strain>
    </source>
</reference>
<keyword evidence="5 6" id="KW-0472">Membrane</keyword>
<dbReference type="GeneID" id="14308101"/>
<accession>L0HI47</accession>
<keyword evidence="2" id="KW-1003">Cell membrane</keyword>
<evidence type="ECO:0000256" key="2">
    <source>
        <dbReference type="ARBA" id="ARBA00022475"/>
    </source>
</evidence>
<feature type="domain" description="VTT" evidence="7">
    <location>
        <begin position="47"/>
        <end position="172"/>
    </location>
</feature>
<evidence type="ECO:0000256" key="1">
    <source>
        <dbReference type="ARBA" id="ARBA00004651"/>
    </source>
</evidence>
<feature type="transmembrane region" description="Helical" evidence="6">
    <location>
        <begin position="186"/>
        <end position="211"/>
    </location>
</feature>
<organism evidence="8 9">
    <name type="scientific">Methanoregula formicica (strain DSM 22288 / NBRC 105244 / SMSP)</name>
    <dbReference type="NCBI Taxonomy" id="593750"/>
    <lineage>
        <taxon>Archaea</taxon>
        <taxon>Methanobacteriati</taxon>
        <taxon>Methanobacteriota</taxon>
        <taxon>Stenosarchaea group</taxon>
        <taxon>Methanomicrobia</taxon>
        <taxon>Methanomicrobiales</taxon>
        <taxon>Methanoregulaceae</taxon>
        <taxon>Methanoregula</taxon>
    </lineage>
</organism>
<dbReference type="InterPro" id="IPR032816">
    <property type="entry name" value="VTT_dom"/>
</dbReference>
<dbReference type="OrthoDB" id="124211at2157"/>
<protein>
    <submittedName>
        <fullName evidence="8">Putative membrane-associated protein</fullName>
    </submittedName>
</protein>
<evidence type="ECO:0000313" key="8">
    <source>
        <dbReference type="EMBL" id="AGB02739.1"/>
    </source>
</evidence>
<evidence type="ECO:0000259" key="7">
    <source>
        <dbReference type="Pfam" id="PF09335"/>
    </source>
</evidence>
<dbReference type="PANTHER" id="PTHR30353:SF0">
    <property type="entry name" value="TRANSMEMBRANE PROTEIN"/>
    <property type="match status" value="1"/>
</dbReference>
<keyword evidence="3 6" id="KW-0812">Transmembrane</keyword>
<keyword evidence="4 6" id="KW-1133">Transmembrane helix</keyword>
<feature type="transmembrane region" description="Helical" evidence="6">
    <location>
        <begin position="153"/>
        <end position="174"/>
    </location>
</feature>
<gene>
    <name evidence="8" type="ordered locus">Metfor_1712</name>
</gene>
<dbReference type="AlphaFoldDB" id="L0HI47"/>
<evidence type="ECO:0000313" key="9">
    <source>
        <dbReference type="Proteomes" id="UP000010824"/>
    </source>
</evidence>
<dbReference type="InParanoid" id="L0HI47"/>
<keyword evidence="9" id="KW-1185">Reference proteome</keyword>
<evidence type="ECO:0000256" key="3">
    <source>
        <dbReference type="ARBA" id="ARBA00022692"/>
    </source>
</evidence>
<dbReference type="EMBL" id="CP003167">
    <property type="protein sequence ID" value="AGB02739.1"/>
    <property type="molecule type" value="Genomic_DNA"/>
</dbReference>
<reference evidence="8 9" key="2">
    <citation type="journal article" date="2014" name="Genome Announc.">
        <title>Complete Genome Sequence of Methanoregula formicica SMSPT, a Mesophilic Hydrogenotrophic Methanogen Isolated from a Methanogenic Upflow Anaerobic Sludge Blanket Reactor.</title>
        <authorList>
            <person name="Yamamoto K."/>
            <person name="Tamaki H."/>
            <person name="Cadillo-Quiroz H."/>
            <person name="Imachi H."/>
            <person name="Kyrpides N."/>
            <person name="Woyke T."/>
            <person name="Goodwin L."/>
            <person name="Zinder S.H."/>
            <person name="Kamagata Y."/>
            <person name="Liu W.T."/>
        </authorList>
    </citation>
    <scope>NUCLEOTIDE SEQUENCE [LARGE SCALE GENOMIC DNA]</scope>
    <source>
        <strain evidence="9">DSM 22288 / NBRC 105244 / SMSP</strain>
    </source>
</reference>
<evidence type="ECO:0000256" key="5">
    <source>
        <dbReference type="ARBA" id="ARBA00023136"/>
    </source>
</evidence>
<evidence type="ECO:0000256" key="4">
    <source>
        <dbReference type="ARBA" id="ARBA00022989"/>
    </source>
</evidence>
<dbReference type="GO" id="GO:0005886">
    <property type="term" value="C:plasma membrane"/>
    <property type="evidence" value="ECO:0007669"/>
    <property type="project" value="UniProtKB-SubCell"/>
</dbReference>
<sequence>MIDSVLQILLTIDQQLPAVVNEYGIWTYVILFVIIFFETGLVITPFLPGDSLLFVGGAAAASGILDLWSLITVIIAGAVLGDTLNYWIGNWIGLRFFCERYPNLVRKEYIDRTNGFFEKYGGATIFVARFVPMVRTFAPCLAGIGTMQYRRFLLWNVLGAIAWSFSLVLAGYYLGTFSIVKENMSLLMIGVILLSLGTIIFIIGNLVAAYLKRKKETGESLP</sequence>